<dbReference type="Gene3D" id="2.130.10.10">
    <property type="entry name" value="YVTN repeat-like/Quinoprotein amine dehydrogenase"/>
    <property type="match status" value="2"/>
</dbReference>
<dbReference type="EMBL" id="FOYS01000001">
    <property type="protein sequence ID" value="SFR35761.1"/>
    <property type="molecule type" value="Genomic_DNA"/>
</dbReference>
<protein>
    <recommendedName>
        <fullName evidence="4">40-residue YVTN family beta-propeller repeat-containing protein</fullName>
    </recommendedName>
</protein>
<dbReference type="PANTHER" id="PTHR47197:SF3">
    <property type="entry name" value="DIHYDRO-HEME D1 DEHYDROGENASE"/>
    <property type="match status" value="1"/>
</dbReference>
<evidence type="ECO:0000313" key="3">
    <source>
        <dbReference type="Proteomes" id="UP000243250"/>
    </source>
</evidence>
<dbReference type="STRING" id="555875.SAMN04488124_0673"/>
<dbReference type="Proteomes" id="UP000243250">
    <property type="component" value="Unassembled WGS sequence"/>
</dbReference>
<accession>A0A1I6G0S9</accession>
<reference evidence="3" key="1">
    <citation type="submission" date="2016-10" db="EMBL/GenBank/DDBJ databases">
        <authorList>
            <person name="Varghese N."/>
            <person name="Submissions S."/>
        </authorList>
    </citation>
    <scope>NUCLEOTIDE SEQUENCE [LARGE SCALE GENOMIC DNA]</scope>
    <source>
        <strain evidence="3">CGMCC 1.8711</strain>
    </source>
</reference>
<dbReference type="InterPro" id="IPR051200">
    <property type="entry name" value="Host-pathogen_enzymatic-act"/>
</dbReference>
<evidence type="ECO:0000313" key="2">
    <source>
        <dbReference type="EMBL" id="SFR35761.1"/>
    </source>
</evidence>
<dbReference type="PANTHER" id="PTHR47197">
    <property type="entry name" value="PROTEIN NIRF"/>
    <property type="match status" value="1"/>
</dbReference>
<keyword evidence="3" id="KW-1185">Reference proteome</keyword>
<organism evidence="2 3">
    <name type="scientific">Halogeometricum limi</name>
    <dbReference type="NCBI Taxonomy" id="555875"/>
    <lineage>
        <taxon>Archaea</taxon>
        <taxon>Methanobacteriati</taxon>
        <taxon>Methanobacteriota</taxon>
        <taxon>Stenosarchaea group</taxon>
        <taxon>Halobacteria</taxon>
        <taxon>Halobacteriales</taxon>
        <taxon>Haloferacaceae</taxon>
        <taxon>Halogeometricum</taxon>
    </lineage>
</organism>
<feature type="region of interest" description="Disordered" evidence="1">
    <location>
        <begin position="143"/>
        <end position="164"/>
    </location>
</feature>
<dbReference type="AlphaFoldDB" id="A0A1I6G0S9"/>
<sequence>MLAGSATAGAVAAAGCVGGGGDSGGSEPTVFVFNTGDGTVTLVDPEADEVVETRAVGLSSSFPSNQYTPRLTDNADDSLWLNVGRGVRGLSVGSLSRTANVETGSGANWLEQTPDGAHVVVSAREPAHTQFRIDADADSETFGEVTGELDRSSEGSTGDQAGPGPCDVTIHPDGEYAYVPDLFGDTLTVLGIDPFEIVTQVDVEPVGDGPARPWMGTVSPDGETLLVEHNEGETGTESLWDLSDPANPSERVRLTAADGLGERPLTSEIGPDSETGYVFTPGSNDVTVVDLAAGEVSGRLDLGGSAFVGTWNPSHTKLYVPVQTADEVAVVDHGRGAIIERLSVGANPYGATATQVRPNPDSTAGLLTAMARLGLSATPTETTYCIGNCACGHEL</sequence>
<name>A0A1I6G0S9_9EURY</name>
<evidence type="ECO:0008006" key="4">
    <source>
        <dbReference type="Google" id="ProtNLM"/>
    </source>
</evidence>
<evidence type="ECO:0000256" key="1">
    <source>
        <dbReference type="SAM" id="MobiDB-lite"/>
    </source>
</evidence>
<dbReference type="InterPro" id="IPR011045">
    <property type="entry name" value="N2O_reductase_N"/>
</dbReference>
<dbReference type="InterPro" id="IPR015943">
    <property type="entry name" value="WD40/YVTN_repeat-like_dom_sf"/>
</dbReference>
<dbReference type="SUPFAM" id="SSF50974">
    <property type="entry name" value="Nitrous oxide reductase, N-terminal domain"/>
    <property type="match status" value="1"/>
</dbReference>
<gene>
    <name evidence="2" type="ORF">SAMN04488124_0673</name>
</gene>
<proteinExistence type="predicted"/>